<proteinExistence type="predicted"/>
<dbReference type="RefSeq" id="WP_148909471.1">
    <property type="nucleotide sequence ID" value="NZ_VNHX01000018.1"/>
</dbReference>
<sequence length="206" mass="24518">MDELDLLKQHWNNEGNFPKVDKEQIRQMLHRSSSSIIKWIFLISVIELLLGLALFFVVGPEETEHSLVYTVGYVVYDIIFYAVILYFIYQFFSSYRRIKNTTSTKVLLNAILKTRRHVDHYIRFNIYCIICSCVFVSVEKLFQRYQTTSTGHFIFTAVLVAVLVSLFCWLFLFVVKLYYKLLYQRLVKKLNRNYDELTSMEQEEPA</sequence>
<protein>
    <submittedName>
        <fullName evidence="2">Uncharacterized protein</fullName>
    </submittedName>
</protein>
<evidence type="ECO:0000313" key="3">
    <source>
        <dbReference type="Proteomes" id="UP000325105"/>
    </source>
</evidence>
<gene>
    <name evidence="2" type="ORF">BC792_11867</name>
</gene>
<dbReference type="AlphaFoldDB" id="A0A5S5D759"/>
<dbReference type="OrthoDB" id="709028at2"/>
<evidence type="ECO:0000313" key="2">
    <source>
        <dbReference type="EMBL" id="TYP91820.1"/>
    </source>
</evidence>
<keyword evidence="1" id="KW-1133">Transmembrane helix</keyword>
<comment type="caution">
    <text evidence="2">The sequence shown here is derived from an EMBL/GenBank/DDBJ whole genome shotgun (WGS) entry which is preliminary data.</text>
</comment>
<feature type="transmembrane region" description="Helical" evidence="1">
    <location>
        <begin position="36"/>
        <end position="58"/>
    </location>
</feature>
<dbReference type="Proteomes" id="UP000325105">
    <property type="component" value="Unassembled WGS sequence"/>
</dbReference>
<dbReference type="EMBL" id="VNHX01000018">
    <property type="protein sequence ID" value="TYP91820.1"/>
    <property type="molecule type" value="Genomic_DNA"/>
</dbReference>
<organism evidence="2 3">
    <name type="scientific">Sphingobacterium allocomposti</name>
    <dbReference type="NCBI Taxonomy" id="415956"/>
    <lineage>
        <taxon>Bacteria</taxon>
        <taxon>Pseudomonadati</taxon>
        <taxon>Bacteroidota</taxon>
        <taxon>Sphingobacteriia</taxon>
        <taxon>Sphingobacteriales</taxon>
        <taxon>Sphingobacteriaceae</taxon>
        <taxon>Sphingobacterium</taxon>
    </lineage>
</organism>
<feature type="transmembrane region" description="Helical" evidence="1">
    <location>
        <begin position="124"/>
        <end position="142"/>
    </location>
</feature>
<keyword evidence="1" id="KW-0812">Transmembrane</keyword>
<feature type="transmembrane region" description="Helical" evidence="1">
    <location>
        <begin position="154"/>
        <end position="179"/>
    </location>
</feature>
<accession>A0A5S5D759</accession>
<evidence type="ECO:0000256" key="1">
    <source>
        <dbReference type="SAM" id="Phobius"/>
    </source>
</evidence>
<keyword evidence="1" id="KW-0472">Membrane</keyword>
<keyword evidence="3" id="KW-1185">Reference proteome</keyword>
<feature type="transmembrane region" description="Helical" evidence="1">
    <location>
        <begin position="70"/>
        <end position="89"/>
    </location>
</feature>
<name>A0A5S5D759_9SPHI</name>
<reference evidence="2 3" key="1">
    <citation type="submission" date="2019-07" db="EMBL/GenBank/DDBJ databases">
        <title>Genomic Encyclopedia of Archaeal and Bacterial Type Strains, Phase II (KMG-II): from individual species to whole genera.</title>
        <authorList>
            <person name="Goeker M."/>
        </authorList>
    </citation>
    <scope>NUCLEOTIDE SEQUENCE [LARGE SCALE GENOMIC DNA]</scope>
    <source>
        <strain evidence="2 3">DSM 18850</strain>
    </source>
</reference>